<evidence type="ECO:0000313" key="2">
    <source>
        <dbReference type="Proteomes" id="UP000621898"/>
    </source>
</evidence>
<comment type="caution">
    <text evidence="1">The sequence shown here is derived from an EMBL/GenBank/DDBJ whole genome shotgun (WGS) entry which is preliminary data.</text>
</comment>
<organism evidence="1 2">
    <name type="scientific">Rhodanobacter panaciterrae</name>
    <dbReference type="NCBI Taxonomy" id="490572"/>
    <lineage>
        <taxon>Bacteria</taxon>
        <taxon>Pseudomonadati</taxon>
        <taxon>Pseudomonadota</taxon>
        <taxon>Gammaproteobacteria</taxon>
        <taxon>Lysobacterales</taxon>
        <taxon>Rhodanobacteraceae</taxon>
        <taxon>Rhodanobacter</taxon>
    </lineage>
</organism>
<evidence type="ECO:0000313" key="1">
    <source>
        <dbReference type="EMBL" id="GGY28370.1"/>
    </source>
</evidence>
<accession>A0ABQ3A0E6</accession>
<reference evidence="2" key="1">
    <citation type="journal article" date="2019" name="Int. J. Syst. Evol. Microbiol.">
        <title>The Global Catalogue of Microorganisms (GCM) 10K type strain sequencing project: providing services to taxonomists for standard genome sequencing and annotation.</title>
        <authorList>
            <consortium name="The Broad Institute Genomics Platform"/>
            <consortium name="The Broad Institute Genome Sequencing Center for Infectious Disease"/>
            <person name="Wu L."/>
            <person name="Ma J."/>
        </authorList>
    </citation>
    <scope>NUCLEOTIDE SEQUENCE [LARGE SCALE GENOMIC DNA]</scope>
    <source>
        <strain evidence="2">KCTC 22232</strain>
    </source>
</reference>
<keyword evidence="2" id="KW-1185">Reference proteome</keyword>
<name>A0ABQ3A0E6_9GAMM</name>
<proteinExistence type="predicted"/>
<dbReference type="EMBL" id="BMXT01000002">
    <property type="protein sequence ID" value="GGY28370.1"/>
    <property type="molecule type" value="Genomic_DNA"/>
</dbReference>
<gene>
    <name evidence="1" type="ORF">GCM10008098_21910</name>
</gene>
<dbReference type="Proteomes" id="UP000621898">
    <property type="component" value="Unassembled WGS sequence"/>
</dbReference>
<protein>
    <submittedName>
        <fullName evidence="1">Uncharacterized protein</fullName>
    </submittedName>
</protein>
<sequence>MCRGLEGIALLRHAVGGVFDGARALDLVKCHVHDGIGAGEIRDDGEARRVTGAKAAQAQPNR</sequence>